<keyword evidence="3" id="KW-1185">Reference proteome</keyword>
<dbReference type="GO" id="GO:0004519">
    <property type="term" value="F:endonuclease activity"/>
    <property type="evidence" value="ECO:0007669"/>
    <property type="project" value="UniProtKB-KW"/>
</dbReference>
<dbReference type="Proteomes" id="UP000199501">
    <property type="component" value="Unassembled WGS sequence"/>
</dbReference>
<dbReference type="EMBL" id="FMZZ01000022">
    <property type="protein sequence ID" value="SDD92108.1"/>
    <property type="molecule type" value="Genomic_DNA"/>
</dbReference>
<dbReference type="CDD" id="cd06260">
    <property type="entry name" value="DUF820-like"/>
    <property type="match status" value="1"/>
</dbReference>
<dbReference type="SUPFAM" id="SSF52980">
    <property type="entry name" value="Restriction endonuclease-like"/>
    <property type="match status" value="1"/>
</dbReference>
<dbReference type="PANTHER" id="PTHR34107">
    <property type="entry name" value="SLL0198 PROTEIN-RELATED"/>
    <property type="match status" value="1"/>
</dbReference>
<dbReference type="Pfam" id="PF05685">
    <property type="entry name" value="Uma2"/>
    <property type="match status" value="1"/>
</dbReference>
<dbReference type="PANTHER" id="PTHR34107:SF4">
    <property type="entry name" value="SLL1222 PROTEIN"/>
    <property type="match status" value="1"/>
</dbReference>
<name>A0A1G6YNZ4_9PSEU</name>
<protein>
    <submittedName>
        <fullName evidence="2">Putative restriction endonuclease</fullName>
    </submittedName>
</protein>
<evidence type="ECO:0000313" key="2">
    <source>
        <dbReference type="EMBL" id="SDD92108.1"/>
    </source>
</evidence>
<dbReference type="InterPro" id="IPR011335">
    <property type="entry name" value="Restrct_endonuc-II-like"/>
</dbReference>
<sequence length="86" mass="9339">PVLAVEVLSPSSTINDLNNKKAAYQRMGVPSYWVVDPQQPGIMVFELDQAGVYQQVADVKGEDSLVVREPFPARVVPVDLLGSLAD</sequence>
<dbReference type="Gene3D" id="3.90.1570.10">
    <property type="entry name" value="tt1808, chain A"/>
    <property type="match status" value="1"/>
</dbReference>
<accession>A0A1G6YNZ4</accession>
<feature type="domain" description="Putative restriction endonuclease" evidence="1">
    <location>
        <begin position="1"/>
        <end position="75"/>
    </location>
</feature>
<keyword evidence="2" id="KW-0255">Endonuclease</keyword>
<gene>
    <name evidence="2" type="ORF">SAMN05216174_12276</name>
</gene>
<dbReference type="RefSeq" id="WP_139191052.1">
    <property type="nucleotide sequence ID" value="NZ_FMZZ01000022.1"/>
</dbReference>
<dbReference type="AlphaFoldDB" id="A0A1G6YNZ4"/>
<dbReference type="InterPro" id="IPR008538">
    <property type="entry name" value="Uma2"/>
</dbReference>
<feature type="non-terminal residue" evidence="2">
    <location>
        <position position="1"/>
    </location>
</feature>
<evidence type="ECO:0000313" key="3">
    <source>
        <dbReference type="Proteomes" id="UP000199501"/>
    </source>
</evidence>
<keyword evidence="2" id="KW-0378">Hydrolase</keyword>
<organism evidence="2 3">
    <name type="scientific">Actinokineospora iranica</name>
    <dbReference type="NCBI Taxonomy" id="1271860"/>
    <lineage>
        <taxon>Bacteria</taxon>
        <taxon>Bacillati</taxon>
        <taxon>Actinomycetota</taxon>
        <taxon>Actinomycetes</taxon>
        <taxon>Pseudonocardiales</taxon>
        <taxon>Pseudonocardiaceae</taxon>
        <taxon>Actinokineospora</taxon>
    </lineage>
</organism>
<keyword evidence="2" id="KW-0540">Nuclease</keyword>
<dbReference type="InterPro" id="IPR012296">
    <property type="entry name" value="Nuclease_put_TT1808"/>
</dbReference>
<reference evidence="3" key="1">
    <citation type="submission" date="2016-10" db="EMBL/GenBank/DDBJ databases">
        <authorList>
            <person name="Varghese N."/>
            <person name="Submissions S."/>
        </authorList>
    </citation>
    <scope>NUCLEOTIDE SEQUENCE [LARGE SCALE GENOMIC DNA]</scope>
    <source>
        <strain evidence="3">IBRC-M 10403</strain>
    </source>
</reference>
<dbReference type="OrthoDB" id="9799703at2"/>
<evidence type="ECO:0000259" key="1">
    <source>
        <dbReference type="Pfam" id="PF05685"/>
    </source>
</evidence>
<proteinExistence type="predicted"/>